<evidence type="ECO:0000313" key="1">
    <source>
        <dbReference type="EMBL" id="GHH80472.1"/>
    </source>
</evidence>
<gene>
    <name evidence="1" type="ORF">GCM10018781_60960</name>
</gene>
<dbReference type="Proteomes" id="UP000617734">
    <property type="component" value="Unassembled WGS sequence"/>
</dbReference>
<organism evidence="1 2">
    <name type="scientific">Kitasatospora indigofera</name>
    <dbReference type="NCBI Taxonomy" id="67307"/>
    <lineage>
        <taxon>Bacteria</taxon>
        <taxon>Bacillati</taxon>
        <taxon>Actinomycetota</taxon>
        <taxon>Actinomycetes</taxon>
        <taxon>Kitasatosporales</taxon>
        <taxon>Streptomycetaceae</taxon>
        <taxon>Kitasatospora</taxon>
    </lineage>
</organism>
<dbReference type="Gene3D" id="3.40.50.2000">
    <property type="entry name" value="Glycogen Phosphorylase B"/>
    <property type="match status" value="1"/>
</dbReference>
<sequence>MRLTAFTGPYPVGESIGGIGLRFWELACALADAGIDVTLVGPPGTDTAWSHGRVQVTVYDEDTWRTVVETSDAVMTGAEADTPIILHAHTTGRLLIAETGVPIEQLDYDRLRNAPDPADAYQEVMDQYLLQVVTADHLLARSDVERAALYATLAALGRLTPAQHTRSRTLDHLVSLLPIGFGARADAVLATTPITARPVEFCWSGGIWDFYDTEAVCQATALLRDEGLDVRTRFLYAPPPDQETFEAARLHRAIEEYSLQDLVLLHPGPLRHSDRDSLMLATHALICLGRPGVENELCHRLRLRDALLYRTPVVVDSHGASGDWMRRLGIGLAVDTRDVRQVADAMAALTRDDHQLTACLHAIERERHLHRIEANIGPLLRVLTDHRPAARADRRQREAAVAQILARRPALAHSPLQLL</sequence>
<dbReference type="AlphaFoldDB" id="A0A919L1G9"/>
<dbReference type="SUPFAM" id="SSF53756">
    <property type="entry name" value="UDP-Glycosyltransferase/glycogen phosphorylase"/>
    <property type="match status" value="1"/>
</dbReference>
<reference evidence="1" key="2">
    <citation type="submission" date="2020-09" db="EMBL/GenBank/DDBJ databases">
        <authorList>
            <person name="Sun Q."/>
            <person name="Ohkuma M."/>
        </authorList>
    </citation>
    <scope>NUCLEOTIDE SEQUENCE</scope>
    <source>
        <strain evidence="1">JCM 4646</strain>
    </source>
</reference>
<keyword evidence="2" id="KW-1185">Reference proteome</keyword>
<protein>
    <recommendedName>
        <fullName evidence="3">Glycosyltransferase</fullName>
    </recommendedName>
</protein>
<evidence type="ECO:0008006" key="3">
    <source>
        <dbReference type="Google" id="ProtNLM"/>
    </source>
</evidence>
<dbReference type="RefSeq" id="WP_190214132.1">
    <property type="nucleotide sequence ID" value="NZ_BNBO01000047.1"/>
</dbReference>
<evidence type="ECO:0000313" key="2">
    <source>
        <dbReference type="Proteomes" id="UP000617734"/>
    </source>
</evidence>
<comment type="caution">
    <text evidence="1">The sequence shown here is derived from an EMBL/GenBank/DDBJ whole genome shotgun (WGS) entry which is preliminary data.</text>
</comment>
<accession>A0A919L1G9</accession>
<dbReference type="GeneID" id="95356416"/>
<dbReference type="EMBL" id="BNBO01000047">
    <property type="protein sequence ID" value="GHH80472.1"/>
    <property type="molecule type" value="Genomic_DNA"/>
</dbReference>
<reference evidence="1" key="1">
    <citation type="journal article" date="2014" name="Int. J. Syst. Evol. Microbiol.">
        <title>Complete genome sequence of Corynebacterium casei LMG S-19264T (=DSM 44701T), isolated from a smear-ripened cheese.</title>
        <authorList>
            <consortium name="US DOE Joint Genome Institute (JGI-PGF)"/>
            <person name="Walter F."/>
            <person name="Albersmeier A."/>
            <person name="Kalinowski J."/>
            <person name="Ruckert C."/>
        </authorList>
    </citation>
    <scope>NUCLEOTIDE SEQUENCE</scope>
    <source>
        <strain evidence="1">JCM 4646</strain>
    </source>
</reference>
<name>A0A919L1G9_9ACTN</name>
<proteinExistence type="predicted"/>